<feature type="domain" description="PH" evidence="10">
    <location>
        <begin position="1"/>
        <end position="89"/>
    </location>
</feature>
<keyword evidence="7" id="KW-0896">Oogenesis</keyword>
<dbReference type="InterPro" id="IPR001849">
    <property type="entry name" value="PH_domain"/>
</dbReference>
<evidence type="ECO:0000256" key="7">
    <source>
        <dbReference type="ARBA" id="ARBA00022943"/>
    </source>
</evidence>
<dbReference type="OMA" id="HRICLTH"/>
<feature type="domain" description="IRS-type PTB" evidence="11">
    <location>
        <begin position="103"/>
        <end position="202"/>
    </location>
</feature>
<evidence type="ECO:0000256" key="8">
    <source>
        <dbReference type="ARBA" id="ARBA00033282"/>
    </source>
</evidence>
<evidence type="ECO:0000256" key="5">
    <source>
        <dbReference type="ARBA" id="ARBA00022737"/>
    </source>
</evidence>
<keyword evidence="5" id="KW-0677">Repeat</keyword>
<name>E9GLG7_DAPPU</name>
<dbReference type="GO" id="GO:0048477">
    <property type="term" value="P:oogenesis"/>
    <property type="evidence" value="ECO:0007669"/>
    <property type="project" value="UniProtKB-KW"/>
</dbReference>
<evidence type="ECO:0000313" key="12">
    <source>
        <dbReference type="EMBL" id="EFX79698.1"/>
    </source>
</evidence>
<dbReference type="eggNOG" id="ENOG502QUNU">
    <property type="taxonomic scope" value="Eukaryota"/>
</dbReference>
<dbReference type="Gene3D" id="2.30.29.30">
    <property type="entry name" value="Pleckstrin-homology domain (PH domain)/Phosphotyrosine-binding domain (PTB)"/>
    <property type="match status" value="2"/>
</dbReference>
<evidence type="ECO:0000259" key="11">
    <source>
        <dbReference type="PROSITE" id="PS51064"/>
    </source>
</evidence>
<dbReference type="Pfam" id="PF02174">
    <property type="entry name" value="IRS"/>
    <property type="match status" value="1"/>
</dbReference>
<dbReference type="PANTHER" id="PTHR10614">
    <property type="entry name" value="INSULIN RECEPTOR SUBSTRATE"/>
    <property type="match status" value="1"/>
</dbReference>
<gene>
    <name evidence="12" type="ORF">DAPPUDRAFT_52188</name>
</gene>
<keyword evidence="12" id="KW-0675">Receptor</keyword>
<evidence type="ECO:0000313" key="13">
    <source>
        <dbReference type="Proteomes" id="UP000000305"/>
    </source>
</evidence>
<keyword evidence="6" id="KW-0221">Differentiation</keyword>
<dbReference type="AlphaFoldDB" id="E9GLG7"/>
<evidence type="ECO:0000259" key="10">
    <source>
        <dbReference type="PROSITE" id="PS50003"/>
    </source>
</evidence>
<dbReference type="InterPro" id="IPR039011">
    <property type="entry name" value="IRS"/>
</dbReference>
<keyword evidence="3" id="KW-0597">Phosphoprotein</keyword>
<comment type="subunit">
    <text evidence="1">Bindings to phosphatidylinositol 3-kinase and SHP2.</text>
</comment>
<evidence type="ECO:0000256" key="3">
    <source>
        <dbReference type="ARBA" id="ARBA00022553"/>
    </source>
</evidence>
<sequence>MKKKFFILTADSESNPARLEYFDSEKKYKNGQTAKRSIVIKSCFSINRKTDCKHKFVVAVYTNEDCFPIAFESEEELLKWFIPLLEIHLADKISEGEELKPIYEHVWQVTVQRKDLGSRKNILGPYRLCLNTTTRVLTLFKMPLSLPLELWEFPVMTIRRCGQTNHQFFMEMGRGAITGAGELIMELEEAAVAQNVHGAVLE</sequence>
<dbReference type="PROSITE" id="PS51064">
    <property type="entry name" value="IRS_PTB"/>
    <property type="match status" value="1"/>
</dbReference>
<accession>E9GLG7</accession>
<protein>
    <recommendedName>
        <fullName evidence="2">Insulin receptor substrate 1</fullName>
    </recommendedName>
    <alternativeName>
        <fullName evidence="8">Protein chico</fullName>
    </alternativeName>
</protein>
<dbReference type="PRINTS" id="PR00628">
    <property type="entry name" value="INSULINRSI"/>
</dbReference>
<organism evidence="12 13">
    <name type="scientific">Daphnia pulex</name>
    <name type="common">Water flea</name>
    <dbReference type="NCBI Taxonomy" id="6669"/>
    <lineage>
        <taxon>Eukaryota</taxon>
        <taxon>Metazoa</taxon>
        <taxon>Ecdysozoa</taxon>
        <taxon>Arthropoda</taxon>
        <taxon>Crustacea</taxon>
        <taxon>Branchiopoda</taxon>
        <taxon>Diplostraca</taxon>
        <taxon>Cladocera</taxon>
        <taxon>Anomopoda</taxon>
        <taxon>Daphniidae</taxon>
        <taxon>Daphnia</taxon>
    </lineage>
</organism>
<feature type="non-terminal residue" evidence="12">
    <location>
        <position position="1"/>
    </location>
</feature>
<evidence type="ECO:0000256" key="6">
    <source>
        <dbReference type="ARBA" id="ARBA00022782"/>
    </source>
</evidence>
<dbReference type="PANTHER" id="PTHR10614:SF13">
    <property type="entry name" value="INSULIN RECEPTOR SUBSTRATE 1"/>
    <property type="match status" value="1"/>
</dbReference>
<evidence type="ECO:0000256" key="4">
    <source>
        <dbReference type="ARBA" id="ARBA00022604"/>
    </source>
</evidence>
<dbReference type="InterPro" id="IPR002404">
    <property type="entry name" value="IRS_PTB"/>
</dbReference>
<dbReference type="SUPFAM" id="SSF50729">
    <property type="entry name" value="PH domain-like"/>
    <property type="match status" value="2"/>
</dbReference>
<dbReference type="EMBL" id="GL732551">
    <property type="protein sequence ID" value="EFX79698.1"/>
    <property type="molecule type" value="Genomic_DNA"/>
</dbReference>
<dbReference type="STRING" id="6669.E9GLG7"/>
<dbReference type="InterPro" id="IPR011993">
    <property type="entry name" value="PH-like_dom_sf"/>
</dbReference>
<dbReference type="PROSITE" id="PS50003">
    <property type="entry name" value="PH_DOMAIN"/>
    <property type="match status" value="1"/>
</dbReference>
<dbReference type="HOGENOM" id="CLU_004902_3_0_1"/>
<dbReference type="OrthoDB" id="946068at2759"/>
<evidence type="ECO:0000256" key="2">
    <source>
        <dbReference type="ARBA" id="ARBA00015710"/>
    </source>
</evidence>
<keyword evidence="13" id="KW-1185">Reference proteome</keyword>
<dbReference type="GO" id="GO:0005158">
    <property type="term" value="F:insulin receptor binding"/>
    <property type="evidence" value="ECO:0007669"/>
    <property type="project" value="InterPro"/>
</dbReference>
<dbReference type="InParanoid" id="E9GLG7"/>
<evidence type="ECO:0000256" key="9">
    <source>
        <dbReference type="ARBA" id="ARBA00046145"/>
    </source>
</evidence>
<evidence type="ECO:0000256" key="1">
    <source>
        <dbReference type="ARBA" id="ARBA00011440"/>
    </source>
</evidence>
<keyword evidence="4" id="KW-0341">Growth regulation</keyword>
<dbReference type="SMART" id="SM01244">
    <property type="entry name" value="IRS"/>
    <property type="match status" value="1"/>
</dbReference>
<dbReference type="SMART" id="SM00310">
    <property type="entry name" value="PTBI"/>
    <property type="match status" value="1"/>
</dbReference>
<proteinExistence type="predicted"/>
<comment type="function">
    <text evidence="9">Activates phosphatidylinositol 3-kinase when bound to the regulatory p85 subunit. May mediate the control of various cellular processes by insulin-like peptides. When phosphorylated by the insulin receptor binds specifically to various cellular proteins containing SH2 domains. Involved in control of cell proliferation, cell size, and body and organ growth throughout development. Also has a role in a signaling pathway controlling the physiological response required to endure periods of low nutrient conditions. Insulin/insulin-like growth factor (IGF) signaling pathway has a role in regulating aging and is necessary in the ovary for vitellogenic maturation.</text>
</comment>
<dbReference type="Proteomes" id="UP000000305">
    <property type="component" value="Unassembled WGS sequence"/>
</dbReference>
<dbReference type="GO" id="GO:0008286">
    <property type="term" value="P:insulin receptor signaling pathway"/>
    <property type="evidence" value="ECO:0007669"/>
    <property type="project" value="InterPro"/>
</dbReference>
<dbReference type="KEGG" id="dpx:DAPPUDRAFT_52188"/>
<reference evidence="12 13" key="1">
    <citation type="journal article" date="2011" name="Science">
        <title>The ecoresponsive genome of Daphnia pulex.</title>
        <authorList>
            <person name="Colbourne J.K."/>
            <person name="Pfrender M.E."/>
            <person name="Gilbert D."/>
            <person name="Thomas W.K."/>
            <person name="Tucker A."/>
            <person name="Oakley T.H."/>
            <person name="Tokishita S."/>
            <person name="Aerts A."/>
            <person name="Arnold G.J."/>
            <person name="Basu M.K."/>
            <person name="Bauer D.J."/>
            <person name="Caceres C.E."/>
            <person name="Carmel L."/>
            <person name="Casola C."/>
            <person name="Choi J.H."/>
            <person name="Detter J.C."/>
            <person name="Dong Q."/>
            <person name="Dusheyko S."/>
            <person name="Eads B.D."/>
            <person name="Frohlich T."/>
            <person name="Geiler-Samerotte K.A."/>
            <person name="Gerlach D."/>
            <person name="Hatcher P."/>
            <person name="Jogdeo S."/>
            <person name="Krijgsveld J."/>
            <person name="Kriventseva E.V."/>
            <person name="Kultz D."/>
            <person name="Laforsch C."/>
            <person name="Lindquist E."/>
            <person name="Lopez J."/>
            <person name="Manak J.R."/>
            <person name="Muller J."/>
            <person name="Pangilinan J."/>
            <person name="Patwardhan R.P."/>
            <person name="Pitluck S."/>
            <person name="Pritham E.J."/>
            <person name="Rechtsteiner A."/>
            <person name="Rho M."/>
            <person name="Rogozin I.B."/>
            <person name="Sakarya O."/>
            <person name="Salamov A."/>
            <person name="Schaack S."/>
            <person name="Shapiro H."/>
            <person name="Shiga Y."/>
            <person name="Skalitzky C."/>
            <person name="Smith Z."/>
            <person name="Souvorov A."/>
            <person name="Sung W."/>
            <person name="Tang Z."/>
            <person name="Tsuchiya D."/>
            <person name="Tu H."/>
            <person name="Vos H."/>
            <person name="Wang M."/>
            <person name="Wolf Y.I."/>
            <person name="Yamagata H."/>
            <person name="Yamada T."/>
            <person name="Ye Y."/>
            <person name="Shaw J.R."/>
            <person name="Andrews J."/>
            <person name="Crease T.J."/>
            <person name="Tang H."/>
            <person name="Lucas S.M."/>
            <person name="Robertson H.M."/>
            <person name="Bork P."/>
            <person name="Koonin E.V."/>
            <person name="Zdobnov E.M."/>
            <person name="Grigoriev I.V."/>
            <person name="Lynch M."/>
            <person name="Boore J.L."/>
        </authorList>
    </citation>
    <scope>NUCLEOTIDE SEQUENCE [LARGE SCALE GENOMIC DNA]</scope>
</reference>
<dbReference type="Pfam" id="PF00169">
    <property type="entry name" value="PH"/>
    <property type="match status" value="1"/>
</dbReference>